<protein>
    <submittedName>
        <fullName evidence="1">Uncharacterized protein</fullName>
    </submittedName>
</protein>
<evidence type="ECO:0000313" key="1">
    <source>
        <dbReference type="EMBL" id="RKO90144.1"/>
    </source>
</evidence>
<gene>
    <name evidence="1" type="ORF">BDK51DRAFT_41726</name>
</gene>
<dbReference type="Proteomes" id="UP000269721">
    <property type="component" value="Unassembled WGS sequence"/>
</dbReference>
<dbReference type="AlphaFoldDB" id="A0A4P9WCB6"/>
<organism evidence="1 2">
    <name type="scientific">Blyttiomyces helicus</name>
    <dbReference type="NCBI Taxonomy" id="388810"/>
    <lineage>
        <taxon>Eukaryota</taxon>
        <taxon>Fungi</taxon>
        <taxon>Fungi incertae sedis</taxon>
        <taxon>Chytridiomycota</taxon>
        <taxon>Chytridiomycota incertae sedis</taxon>
        <taxon>Chytridiomycetes</taxon>
        <taxon>Chytridiomycetes incertae sedis</taxon>
        <taxon>Blyttiomyces</taxon>
    </lineage>
</organism>
<reference evidence="2" key="1">
    <citation type="journal article" date="2018" name="Nat. Microbiol.">
        <title>Leveraging single-cell genomics to expand the fungal tree of life.</title>
        <authorList>
            <person name="Ahrendt S.R."/>
            <person name="Quandt C.A."/>
            <person name="Ciobanu D."/>
            <person name="Clum A."/>
            <person name="Salamov A."/>
            <person name="Andreopoulos B."/>
            <person name="Cheng J.F."/>
            <person name="Woyke T."/>
            <person name="Pelin A."/>
            <person name="Henrissat B."/>
            <person name="Reynolds N.K."/>
            <person name="Benny G.L."/>
            <person name="Smith M.E."/>
            <person name="James T.Y."/>
            <person name="Grigoriev I.V."/>
        </authorList>
    </citation>
    <scope>NUCLEOTIDE SEQUENCE [LARGE SCALE GENOMIC DNA]</scope>
</reference>
<proteinExistence type="predicted"/>
<sequence>MDRPFIMLLRVSHTDHELWRCIRGINEEMGVLHKDKLHVLGSPLFYLTPVSLGSKGSQKRRLVYSLKQGCTGPELEAKIRQQKRISNSGALRATKLQQRRSPQVRLSWPCPLLSRRKSFAVRKSPTVPLRVGKEGWGFLKVDSLSRQTAKSEVEVRTISSRFPTTDIANLDSVHCPHQRPVARLFTGKRPGLRLLLGMTLHVPEASQDVLRDCLRRMPRTLAYANRIREASTIQIFWSTLEENGPKFPEVLWRSFLQLIVDDNMSCALGMV</sequence>
<accession>A0A4P9WCB6</accession>
<name>A0A4P9WCB6_9FUNG</name>
<evidence type="ECO:0000313" key="2">
    <source>
        <dbReference type="Proteomes" id="UP000269721"/>
    </source>
</evidence>
<dbReference type="EMBL" id="KZ995704">
    <property type="protein sequence ID" value="RKO90144.1"/>
    <property type="molecule type" value="Genomic_DNA"/>
</dbReference>
<keyword evidence="2" id="KW-1185">Reference proteome</keyword>